<organism evidence="9 10">
    <name type="scientific">Actinia tenebrosa</name>
    <name type="common">Australian red waratah sea anemone</name>
    <dbReference type="NCBI Taxonomy" id="6105"/>
    <lineage>
        <taxon>Eukaryota</taxon>
        <taxon>Metazoa</taxon>
        <taxon>Cnidaria</taxon>
        <taxon>Anthozoa</taxon>
        <taxon>Hexacorallia</taxon>
        <taxon>Actiniaria</taxon>
        <taxon>Actiniidae</taxon>
        <taxon>Actinia</taxon>
    </lineage>
</organism>
<feature type="compositionally biased region" description="Polar residues" evidence="7">
    <location>
        <begin position="157"/>
        <end position="173"/>
    </location>
</feature>
<dbReference type="OrthoDB" id="1022360at2759"/>
<keyword evidence="3" id="KW-0808">Transferase</keyword>
<feature type="compositionally biased region" description="Basic and acidic residues" evidence="7">
    <location>
        <begin position="219"/>
        <end position="233"/>
    </location>
</feature>
<evidence type="ECO:0000256" key="3">
    <source>
        <dbReference type="ARBA" id="ARBA00022679"/>
    </source>
</evidence>
<feature type="domain" description="CRIB" evidence="8">
    <location>
        <begin position="59"/>
        <end position="72"/>
    </location>
</feature>
<keyword evidence="9" id="KW-1185">Reference proteome</keyword>
<evidence type="ECO:0000313" key="9">
    <source>
        <dbReference type="Proteomes" id="UP000515163"/>
    </source>
</evidence>
<evidence type="ECO:0000256" key="7">
    <source>
        <dbReference type="SAM" id="MobiDB-lite"/>
    </source>
</evidence>
<feature type="region of interest" description="Disordered" evidence="7">
    <location>
        <begin position="131"/>
        <end position="303"/>
    </location>
</feature>
<accession>A0A6P8HDN0</accession>
<dbReference type="PROSITE" id="PS50108">
    <property type="entry name" value="CRIB"/>
    <property type="match status" value="1"/>
</dbReference>
<dbReference type="Proteomes" id="UP000515163">
    <property type="component" value="Unplaced"/>
</dbReference>
<feature type="compositionally biased region" description="Low complexity" evidence="7">
    <location>
        <begin position="250"/>
        <end position="270"/>
    </location>
</feature>
<evidence type="ECO:0000256" key="6">
    <source>
        <dbReference type="ARBA" id="ARBA00022840"/>
    </source>
</evidence>
<evidence type="ECO:0000256" key="2">
    <source>
        <dbReference type="ARBA" id="ARBA00022527"/>
    </source>
</evidence>
<keyword evidence="2" id="KW-0723">Serine/threonine-protein kinase</keyword>
<keyword evidence="6" id="KW-0067">ATP-binding</keyword>
<dbReference type="GO" id="GO:0005524">
    <property type="term" value="F:ATP binding"/>
    <property type="evidence" value="ECO:0007669"/>
    <property type="project" value="UniProtKB-KW"/>
</dbReference>
<sequence>MADEERPPAPPLRLTSNKDAISPGSRPLPSAPIEEKKKKTATFRLFPNKGEYNKKKPEISYPTQFEHTIHVGFDPVTGEFTGMPEAWARLLQVSNITQAEQKKNPQAVLDVLNFYDSSKDKAETTKFMTTVKPYASHSHRSSSSSSSEPSRRGIPPITTSSPSALDATKSLSCSPFGCSSPKTTQSLNRKGSFRLKLKRSLSKKRRKSLPSKTNCNNCKQHEETITKLNDSGRKYSSPTMSGEPRHASPERLSSASRSDTSSLTESSPASLGDDLESTLSLRSEPLINHSERTPKESNKGIQL</sequence>
<dbReference type="Gene3D" id="3.90.810.10">
    <property type="entry name" value="CRIB domain"/>
    <property type="match status" value="1"/>
</dbReference>
<dbReference type="KEGG" id="aten:116290823"/>
<proteinExistence type="predicted"/>
<keyword evidence="4" id="KW-0547">Nucleotide-binding</keyword>
<evidence type="ECO:0000256" key="4">
    <source>
        <dbReference type="ARBA" id="ARBA00022741"/>
    </source>
</evidence>
<dbReference type="FunFam" id="3.90.810.10:FF:000001">
    <property type="entry name" value="Non-specific serine/threonine protein kinase"/>
    <property type="match status" value="1"/>
</dbReference>
<dbReference type="RefSeq" id="XP_031553791.1">
    <property type="nucleotide sequence ID" value="XM_031697931.1"/>
</dbReference>
<dbReference type="GeneID" id="116290823"/>
<dbReference type="SMART" id="SM00285">
    <property type="entry name" value="PBD"/>
    <property type="match status" value="1"/>
</dbReference>
<gene>
    <name evidence="10" type="primary">LOC116290823</name>
</gene>
<evidence type="ECO:0000259" key="8">
    <source>
        <dbReference type="PROSITE" id="PS50108"/>
    </source>
</evidence>
<dbReference type="AlphaFoldDB" id="A0A6P8HDN0"/>
<evidence type="ECO:0000256" key="1">
    <source>
        <dbReference type="ARBA" id="ARBA00012513"/>
    </source>
</evidence>
<dbReference type="InParanoid" id="A0A6P8HDN0"/>
<dbReference type="CDD" id="cd01093">
    <property type="entry name" value="CRIB_PAK_like"/>
    <property type="match status" value="1"/>
</dbReference>
<dbReference type="GO" id="GO:0004674">
    <property type="term" value="F:protein serine/threonine kinase activity"/>
    <property type="evidence" value="ECO:0007669"/>
    <property type="project" value="UniProtKB-KW"/>
</dbReference>
<feature type="region of interest" description="Disordered" evidence="7">
    <location>
        <begin position="1"/>
        <end position="40"/>
    </location>
</feature>
<dbReference type="EC" id="2.7.11.1" evidence="1"/>
<keyword evidence="5" id="KW-0418">Kinase</keyword>
<evidence type="ECO:0000313" key="10">
    <source>
        <dbReference type="RefSeq" id="XP_031553791.1"/>
    </source>
</evidence>
<evidence type="ECO:0000256" key="5">
    <source>
        <dbReference type="ARBA" id="ARBA00022777"/>
    </source>
</evidence>
<reference evidence="10" key="1">
    <citation type="submission" date="2025-08" db="UniProtKB">
        <authorList>
            <consortium name="RefSeq"/>
        </authorList>
    </citation>
    <scope>IDENTIFICATION</scope>
    <source>
        <tissue evidence="10">Tentacle</tissue>
    </source>
</reference>
<name>A0A6P8HDN0_ACTTE</name>
<protein>
    <recommendedName>
        <fullName evidence="1">non-specific serine/threonine protein kinase</fullName>
        <ecNumber evidence="1">2.7.11.1</ecNumber>
    </recommendedName>
</protein>
<feature type="compositionally biased region" description="Basic and acidic residues" evidence="7">
    <location>
        <begin position="289"/>
        <end position="303"/>
    </location>
</feature>
<dbReference type="InterPro" id="IPR000095">
    <property type="entry name" value="CRIB_dom"/>
</dbReference>
<feature type="compositionally biased region" description="Basic residues" evidence="7">
    <location>
        <begin position="191"/>
        <end position="209"/>
    </location>
</feature>
<dbReference type="InterPro" id="IPR036936">
    <property type="entry name" value="CRIB_dom_sf"/>
</dbReference>
<dbReference type="Pfam" id="PF00786">
    <property type="entry name" value="PBD"/>
    <property type="match status" value="1"/>
</dbReference>
<dbReference type="InterPro" id="IPR033923">
    <property type="entry name" value="PAK_BD"/>
</dbReference>